<dbReference type="AlphaFoldDB" id="A0A450SEJ7"/>
<feature type="transmembrane region" description="Helical" evidence="8">
    <location>
        <begin position="185"/>
        <end position="208"/>
    </location>
</feature>
<evidence type="ECO:0000259" key="9">
    <source>
        <dbReference type="PROSITE" id="PS50928"/>
    </source>
</evidence>
<comment type="subcellular location">
    <subcellularLocation>
        <location evidence="1">Cell inner membrane</location>
        <topology evidence="1">Multi-pass membrane protein</topology>
    </subcellularLocation>
    <subcellularLocation>
        <location evidence="8">Cell membrane</location>
        <topology evidence="8">Multi-pass membrane protein</topology>
    </subcellularLocation>
</comment>
<keyword evidence="7 8" id="KW-0472">Membrane</keyword>
<feature type="domain" description="ABC transmembrane type-1" evidence="9">
    <location>
        <begin position="73"/>
        <end position="263"/>
    </location>
</feature>
<dbReference type="Pfam" id="PF00528">
    <property type="entry name" value="BPD_transp_1"/>
    <property type="match status" value="1"/>
</dbReference>
<sequence>MNVGLDTFFVKISPVDLFLRFTGGAVVIFLIAPLLVIIPMSFDGGEFLRFPPSELSIRWYEEFITNPEWFLPLKRSVTIAIGATLLATILGVCGAYGLLHWAGTGRNLIAAVFMLPLVISPVIIGVGQLFVFSHTGLNDSAIGVISSHAMLCFPVVFLFVLGGLGRSALNLENVACSLGAKRWYAFLRVTFPSILPSLAGGSILSFIISFDEAIIVLFITSHRTYTLPRQIFDGIRYDLDPTVAAITSTIVILWIVLAATLAVNRTFRI</sequence>
<evidence type="ECO:0000256" key="2">
    <source>
        <dbReference type="ARBA" id="ARBA00022448"/>
    </source>
</evidence>
<dbReference type="PANTHER" id="PTHR43357:SF4">
    <property type="entry name" value="INNER MEMBRANE ABC TRANSPORTER PERMEASE PROTEIN YDCV"/>
    <property type="match status" value="1"/>
</dbReference>
<keyword evidence="2 8" id="KW-0813">Transport</keyword>
<feature type="transmembrane region" description="Helical" evidence="8">
    <location>
        <begin position="243"/>
        <end position="263"/>
    </location>
</feature>
<reference evidence="10" key="1">
    <citation type="submission" date="2019-02" db="EMBL/GenBank/DDBJ databases">
        <authorList>
            <person name="Gruber-Vodicka R. H."/>
            <person name="Seah K. B. B."/>
        </authorList>
    </citation>
    <scope>NUCLEOTIDE SEQUENCE</scope>
    <source>
        <strain evidence="10">BECK_BZ106</strain>
    </source>
</reference>
<dbReference type="InterPro" id="IPR000515">
    <property type="entry name" value="MetI-like"/>
</dbReference>
<feature type="transmembrane region" description="Helical" evidence="8">
    <location>
        <begin position="108"/>
        <end position="130"/>
    </location>
</feature>
<evidence type="ECO:0000256" key="8">
    <source>
        <dbReference type="RuleBase" id="RU363032"/>
    </source>
</evidence>
<evidence type="ECO:0000256" key="3">
    <source>
        <dbReference type="ARBA" id="ARBA00022475"/>
    </source>
</evidence>
<keyword evidence="6 8" id="KW-1133">Transmembrane helix</keyword>
<dbReference type="GO" id="GO:0055085">
    <property type="term" value="P:transmembrane transport"/>
    <property type="evidence" value="ECO:0007669"/>
    <property type="project" value="InterPro"/>
</dbReference>
<evidence type="ECO:0000256" key="1">
    <source>
        <dbReference type="ARBA" id="ARBA00004429"/>
    </source>
</evidence>
<dbReference type="GO" id="GO:0005886">
    <property type="term" value="C:plasma membrane"/>
    <property type="evidence" value="ECO:0007669"/>
    <property type="project" value="UniProtKB-SubCell"/>
</dbReference>
<keyword evidence="4" id="KW-0997">Cell inner membrane</keyword>
<dbReference type="PANTHER" id="PTHR43357">
    <property type="entry name" value="INNER MEMBRANE ABC TRANSPORTER PERMEASE PROTEIN YDCV"/>
    <property type="match status" value="1"/>
</dbReference>
<name>A0A450SEJ7_9GAMM</name>
<dbReference type="SUPFAM" id="SSF161098">
    <property type="entry name" value="MetI-like"/>
    <property type="match status" value="1"/>
</dbReference>
<keyword evidence="3" id="KW-1003">Cell membrane</keyword>
<feature type="transmembrane region" description="Helical" evidence="8">
    <location>
        <begin position="77"/>
        <end position="99"/>
    </location>
</feature>
<dbReference type="CDD" id="cd06261">
    <property type="entry name" value="TM_PBP2"/>
    <property type="match status" value="1"/>
</dbReference>
<dbReference type="Gene3D" id="1.10.3720.10">
    <property type="entry name" value="MetI-like"/>
    <property type="match status" value="1"/>
</dbReference>
<feature type="transmembrane region" description="Helical" evidence="8">
    <location>
        <begin position="21"/>
        <end position="42"/>
    </location>
</feature>
<dbReference type="PROSITE" id="PS50928">
    <property type="entry name" value="ABC_TM1"/>
    <property type="match status" value="1"/>
</dbReference>
<dbReference type="InterPro" id="IPR035906">
    <property type="entry name" value="MetI-like_sf"/>
</dbReference>
<evidence type="ECO:0000256" key="4">
    <source>
        <dbReference type="ARBA" id="ARBA00022519"/>
    </source>
</evidence>
<comment type="similarity">
    <text evidence="8">Belongs to the binding-protein-dependent transport system permease family.</text>
</comment>
<accession>A0A450SEJ7</accession>
<evidence type="ECO:0000256" key="7">
    <source>
        <dbReference type="ARBA" id="ARBA00023136"/>
    </source>
</evidence>
<evidence type="ECO:0000313" key="10">
    <source>
        <dbReference type="EMBL" id="VFJ51078.1"/>
    </source>
</evidence>
<feature type="transmembrane region" description="Helical" evidence="8">
    <location>
        <begin position="142"/>
        <end position="164"/>
    </location>
</feature>
<keyword evidence="5 8" id="KW-0812">Transmembrane</keyword>
<dbReference type="EMBL" id="CAADFD010000008">
    <property type="protein sequence ID" value="VFJ51078.1"/>
    <property type="molecule type" value="Genomic_DNA"/>
</dbReference>
<organism evidence="10">
    <name type="scientific">Candidatus Kentrum sp. FW</name>
    <dbReference type="NCBI Taxonomy" id="2126338"/>
    <lineage>
        <taxon>Bacteria</taxon>
        <taxon>Pseudomonadati</taxon>
        <taxon>Pseudomonadota</taxon>
        <taxon>Gammaproteobacteria</taxon>
        <taxon>Candidatus Kentrum</taxon>
    </lineage>
</organism>
<gene>
    <name evidence="10" type="ORF">BECKFW1821B_GA0114236_100825</name>
</gene>
<proteinExistence type="inferred from homology"/>
<protein>
    <submittedName>
        <fullName evidence="10">Putative spermidine/putrescine transport system permease protein</fullName>
    </submittedName>
</protein>
<evidence type="ECO:0000256" key="5">
    <source>
        <dbReference type="ARBA" id="ARBA00022692"/>
    </source>
</evidence>
<evidence type="ECO:0000256" key="6">
    <source>
        <dbReference type="ARBA" id="ARBA00022989"/>
    </source>
</evidence>